<keyword evidence="3" id="KW-1185">Reference proteome</keyword>
<dbReference type="InterPro" id="IPR046342">
    <property type="entry name" value="CBS_dom_sf"/>
</dbReference>
<proteinExistence type="predicted"/>
<reference evidence="2 3" key="1">
    <citation type="submission" date="2020-02" db="EMBL/GenBank/DDBJ databases">
        <title>Whole-genome analyses of novel actinobacteria.</title>
        <authorList>
            <person name="Sahin N."/>
        </authorList>
    </citation>
    <scope>NUCLEOTIDE SEQUENCE [LARGE SCALE GENOMIC DNA]</scope>
    <source>
        <strain evidence="2 3">KC13</strain>
    </source>
</reference>
<dbReference type="Gene3D" id="3.10.580.10">
    <property type="entry name" value="CBS-domain"/>
    <property type="match status" value="1"/>
</dbReference>
<dbReference type="SUPFAM" id="SSF54631">
    <property type="entry name" value="CBS-domain pair"/>
    <property type="match status" value="1"/>
</dbReference>
<dbReference type="EMBL" id="JAALAA010000015">
    <property type="protein sequence ID" value="NGN94536.1"/>
    <property type="molecule type" value="Genomic_DNA"/>
</dbReference>
<organism evidence="2 3">
    <name type="scientific">Nocardioides turkmenicus</name>
    <dbReference type="NCBI Taxonomy" id="2711220"/>
    <lineage>
        <taxon>Bacteria</taxon>
        <taxon>Bacillati</taxon>
        <taxon>Actinomycetota</taxon>
        <taxon>Actinomycetes</taxon>
        <taxon>Propionibacteriales</taxon>
        <taxon>Nocardioidaceae</taxon>
        <taxon>Nocardioides</taxon>
    </lineage>
</organism>
<dbReference type="AlphaFoldDB" id="A0A6M1R3F0"/>
<evidence type="ECO:0000259" key="1">
    <source>
        <dbReference type="Pfam" id="PF00571"/>
    </source>
</evidence>
<evidence type="ECO:0000313" key="3">
    <source>
        <dbReference type="Proteomes" id="UP000483261"/>
    </source>
</evidence>
<accession>A0A6M1R3F0</accession>
<dbReference type="Proteomes" id="UP000483261">
    <property type="component" value="Unassembled WGS sequence"/>
</dbReference>
<dbReference type="Pfam" id="PF00571">
    <property type="entry name" value="CBS"/>
    <property type="match status" value="1"/>
</dbReference>
<evidence type="ECO:0000313" key="2">
    <source>
        <dbReference type="EMBL" id="NGN94536.1"/>
    </source>
</evidence>
<protein>
    <submittedName>
        <fullName evidence="2">CBS domain-containing protein</fullName>
    </submittedName>
</protein>
<dbReference type="RefSeq" id="WP_165112254.1">
    <property type="nucleotide sequence ID" value="NZ_JAALAA010000015.1"/>
</dbReference>
<gene>
    <name evidence="2" type="ORF">G5C66_17555</name>
</gene>
<dbReference type="InterPro" id="IPR000644">
    <property type="entry name" value="CBS_dom"/>
</dbReference>
<name>A0A6M1R3F0_9ACTN</name>
<sequence>MPPIQIDESTTHGDAVEFGGGRLARAPGEATVADAMVQRPKLLPSTATVLDVRDFFRDDHVHAALVVDGDRLLAVIEPDDLESDDLEAGEDGPARAMGTLLGRTVAPYADLWTIWRWMTSNGRRRMAVIEDGRCVGLLCLKRSGRGFCSDAGVRARALAR</sequence>
<comment type="caution">
    <text evidence="2">The sequence shown here is derived from an EMBL/GenBank/DDBJ whole genome shotgun (WGS) entry which is preliminary data.</text>
</comment>
<feature type="domain" description="CBS" evidence="1">
    <location>
        <begin position="32"/>
        <end position="81"/>
    </location>
</feature>